<keyword evidence="4" id="KW-1185">Reference proteome</keyword>
<gene>
    <name evidence="3" type="ORF">CKF54_07230</name>
</gene>
<evidence type="ECO:0000256" key="2">
    <source>
        <dbReference type="SAM" id="Phobius"/>
    </source>
</evidence>
<protein>
    <submittedName>
        <fullName evidence="3">Uncharacterized protein</fullName>
    </submittedName>
</protein>
<dbReference type="Proteomes" id="UP000265691">
    <property type="component" value="Unassembled WGS sequence"/>
</dbReference>
<keyword evidence="2" id="KW-1133">Transmembrane helix</keyword>
<comment type="caution">
    <text evidence="3">The sequence shown here is derived from an EMBL/GenBank/DDBJ whole genome shotgun (WGS) entry which is preliminary data.</text>
</comment>
<keyword evidence="2" id="KW-0472">Membrane</keyword>
<organism evidence="3 4">
    <name type="scientific">Psittacicella hinzii</name>
    <dbReference type="NCBI Taxonomy" id="2028575"/>
    <lineage>
        <taxon>Bacteria</taxon>
        <taxon>Pseudomonadati</taxon>
        <taxon>Pseudomonadota</taxon>
        <taxon>Gammaproteobacteria</taxon>
        <taxon>Pasteurellales</taxon>
        <taxon>Psittacicellaceae</taxon>
        <taxon>Psittacicella</taxon>
    </lineage>
</organism>
<evidence type="ECO:0000313" key="3">
    <source>
        <dbReference type="EMBL" id="RIY31202.1"/>
    </source>
</evidence>
<name>A0A3A1XYU7_9GAMM</name>
<feature type="region of interest" description="Disordered" evidence="1">
    <location>
        <begin position="1"/>
        <end position="22"/>
    </location>
</feature>
<accession>A0A3A1XYU7</accession>
<sequence>MNTTNPNGQGTATTATPTAPHATTATPFKDSNISFLQYRLKNDLGIGEIILAIIVWALLIIFTLGIAALFFQYYQYKKVISNTYIVDKTTNVRVARLQCNLALNQMIGYILIYFVLGILTLGLAFLVFAYKALAHALSETTIVYV</sequence>
<dbReference type="EMBL" id="NRHC01000115">
    <property type="protein sequence ID" value="RIY31202.1"/>
    <property type="molecule type" value="Genomic_DNA"/>
</dbReference>
<dbReference type="RefSeq" id="WP_119525686.1">
    <property type="nucleotide sequence ID" value="NZ_NRHC01000115.1"/>
</dbReference>
<proteinExistence type="predicted"/>
<evidence type="ECO:0000256" key="1">
    <source>
        <dbReference type="SAM" id="MobiDB-lite"/>
    </source>
</evidence>
<feature type="transmembrane region" description="Helical" evidence="2">
    <location>
        <begin position="49"/>
        <end position="71"/>
    </location>
</feature>
<dbReference type="Pfam" id="PF20403">
    <property type="entry name" value="DUF6693"/>
    <property type="match status" value="1"/>
</dbReference>
<keyword evidence="2" id="KW-0812">Transmembrane</keyword>
<dbReference type="AlphaFoldDB" id="A0A3A1XYU7"/>
<feature type="transmembrane region" description="Helical" evidence="2">
    <location>
        <begin position="106"/>
        <end position="130"/>
    </location>
</feature>
<dbReference type="OrthoDB" id="6444713at2"/>
<reference evidence="3 4" key="1">
    <citation type="submission" date="2017-08" db="EMBL/GenBank/DDBJ databases">
        <title>Reclassification of Bisgaard taxon 37 and 44.</title>
        <authorList>
            <person name="Christensen H."/>
        </authorList>
    </citation>
    <scope>NUCLEOTIDE SEQUENCE [LARGE SCALE GENOMIC DNA]</scope>
    <source>
        <strain evidence="3 4">B96_3</strain>
    </source>
</reference>
<evidence type="ECO:0000313" key="4">
    <source>
        <dbReference type="Proteomes" id="UP000265691"/>
    </source>
</evidence>
<dbReference type="InterPro" id="IPR046515">
    <property type="entry name" value="DUF6693"/>
</dbReference>